<feature type="transmembrane region" description="Helical" evidence="5">
    <location>
        <begin position="132"/>
        <end position="155"/>
    </location>
</feature>
<comment type="similarity">
    <text evidence="5">Belongs to the binding-protein-dependent transport system permease family.</text>
</comment>
<keyword evidence="4 5" id="KW-0472">Membrane</keyword>
<feature type="transmembrane region" description="Helical" evidence="5">
    <location>
        <begin position="38"/>
        <end position="58"/>
    </location>
</feature>
<dbReference type="GO" id="GO:0005886">
    <property type="term" value="C:plasma membrane"/>
    <property type="evidence" value="ECO:0007669"/>
    <property type="project" value="UniProtKB-SubCell"/>
</dbReference>
<keyword evidence="3 5" id="KW-1133">Transmembrane helix</keyword>
<feature type="domain" description="ABC transmembrane type-1" evidence="6">
    <location>
        <begin position="132"/>
        <end position="344"/>
    </location>
</feature>
<dbReference type="Pfam" id="PF00528">
    <property type="entry name" value="BPD_transp_1"/>
    <property type="match status" value="1"/>
</dbReference>
<dbReference type="InterPro" id="IPR000515">
    <property type="entry name" value="MetI-like"/>
</dbReference>
<proteinExistence type="inferred from homology"/>
<evidence type="ECO:0000256" key="2">
    <source>
        <dbReference type="ARBA" id="ARBA00022692"/>
    </source>
</evidence>
<evidence type="ECO:0000256" key="5">
    <source>
        <dbReference type="RuleBase" id="RU363032"/>
    </source>
</evidence>
<dbReference type="PANTHER" id="PTHR43376">
    <property type="entry name" value="OLIGOPEPTIDE TRANSPORT SYSTEM PERMEASE PROTEIN"/>
    <property type="match status" value="1"/>
</dbReference>
<keyword evidence="2 5" id="KW-0812">Transmembrane</keyword>
<dbReference type="InterPro" id="IPR035906">
    <property type="entry name" value="MetI-like_sf"/>
</dbReference>
<sequence length="357" mass="38804">MNRIAEPAPADLDRAGTTVAEGAIDLLVTRSPQRRSRWVAVGAYLATVFVLITFNFALPRLMPGDPIDALMAFGSPNYVDDDETRANLARYYRLDESLPEQYLHYLQGLARGDLGVSVVTNVSVTEELGDRVGWSFLLIATATGLSMLIGLPLGVHSGWKRGKKLDRGLLGFFLAVQNLPIFILGAVAFVVFSAQLGIFPSGGATTPFNEYRGIAEVLDIARHLALPAILMAFDFLTYQYLVMRSSMVSELGSDYLLGGRAKGLRERRLKYGYAARNALLPVVTVIGLQASVAVGAGLIIVERIFSYPGVGGYMFYAIGTRDYPAMQGAFLVLTVTVVTTNLLVDLLSRRLDPRTAS</sequence>
<evidence type="ECO:0000256" key="3">
    <source>
        <dbReference type="ARBA" id="ARBA00022989"/>
    </source>
</evidence>
<dbReference type="AlphaFoldDB" id="A0A6J4J8M9"/>
<comment type="subcellular location">
    <subcellularLocation>
        <location evidence="5">Cell membrane</location>
        <topology evidence="5">Multi-pass membrane protein</topology>
    </subcellularLocation>
    <subcellularLocation>
        <location evidence="1">Membrane</location>
        <topology evidence="1">Multi-pass membrane protein</topology>
    </subcellularLocation>
</comment>
<dbReference type="GO" id="GO:0055085">
    <property type="term" value="P:transmembrane transport"/>
    <property type="evidence" value="ECO:0007669"/>
    <property type="project" value="InterPro"/>
</dbReference>
<dbReference type="PANTHER" id="PTHR43376:SF1">
    <property type="entry name" value="OLIGOPEPTIDE TRANSPORT SYSTEM PERMEASE PROTEIN"/>
    <property type="match status" value="1"/>
</dbReference>
<dbReference type="Gene3D" id="1.10.3720.10">
    <property type="entry name" value="MetI-like"/>
    <property type="match status" value="1"/>
</dbReference>
<dbReference type="SUPFAM" id="SSF161098">
    <property type="entry name" value="MetI-like"/>
    <property type="match status" value="1"/>
</dbReference>
<feature type="transmembrane region" description="Helical" evidence="5">
    <location>
        <begin position="167"/>
        <end position="200"/>
    </location>
</feature>
<feature type="transmembrane region" description="Helical" evidence="5">
    <location>
        <begin position="220"/>
        <end position="241"/>
    </location>
</feature>
<feature type="transmembrane region" description="Helical" evidence="5">
    <location>
        <begin position="278"/>
        <end position="305"/>
    </location>
</feature>
<name>A0A6J4J8M9_9ACTN</name>
<dbReference type="PROSITE" id="PS50928">
    <property type="entry name" value="ABC_TM1"/>
    <property type="match status" value="1"/>
</dbReference>
<evidence type="ECO:0000313" key="7">
    <source>
        <dbReference type="EMBL" id="CAA9269822.1"/>
    </source>
</evidence>
<dbReference type="EMBL" id="CADCTB010000196">
    <property type="protein sequence ID" value="CAA9269822.1"/>
    <property type="molecule type" value="Genomic_DNA"/>
</dbReference>
<gene>
    <name evidence="7" type="ORF">AVDCRST_MAG10-3167</name>
</gene>
<protein>
    <submittedName>
        <fullName evidence="7">Dipeptide transport system permease protein DppB</fullName>
    </submittedName>
</protein>
<organism evidence="7">
    <name type="scientific">uncultured Acidimicrobiales bacterium</name>
    <dbReference type="NCBI Taxonomy" id="310071"/>
    <lineage>
        <taxon>Bacteria</taxon>
        <taxon>Bacillati</taxon>
        <taxon>Actinomycetota</taxon>
        <taxon>Acidimicrobiia</taxon>
        <taxon>Acidimicrobiales</taxon>
        <taxon>environmental samples</taxon>
    </lineage>
</organism>
<dbReference type="CDD" id="cd06261">
    <property type="entry name" value="TM_PBP2"/>
    <property type="match status" value="1"/>
</dbReference>
<evidence type="ECO:0000259" key="6">
    <source>
        <dbReference type="PROSITE" id="PS50928"/>
    </source>
</evidence>
<accession>A0A6J4J8M9</accession>
<evidence type="ECO:0000256" key="4">
    <source>
        <dbReference type="ARBA" id="ARBA00023136"/>
    </source>
</evidence>
<keyword evidence="5" id="KW-0813">Transport</keyword>
<feature type="transmembrane region" description="Helical" evidence="5">
    <location>
        <begin position="325"/>
        <end position="344"/>
    </location>
</feature>
<reference evidence="7" key="1">
    <citation type="submission" date="2020-02" db="EMBL/GenBank/DDBJ databases">
        <authorList>
            <person name="Meier V. D."/>
        </authorList>
    </citation>
    <scope>NUCLEOTIDE SEQUENCE</scope>
    <source>
        <strain evidence="7">AVDCRST_MAG10</strain>
    </source>
</reference>
<evidence type="ECO:0000256" key="1">
    <source>
        <dbReference type="ARBA" id="ARBA00004141"/>
    </source>
</evidence>